<accession>A0A0R3SNS2</accession>
<dbReference type="AlphaFoldDB" id="A0A0R3SNS2"/>
<name>A0A0R3SNS2_HYMDI</name>
<sequence length="82" mass="9241">MVLQNAEKLDCRVFVQPKDIINGSMKLNLAFLANLFNTNPALDPSPQPAPFFEETREEKSKSHICLHPPLSSYGFLCFLMGE</sequence>
<evidence type="ECO:0000256" key="1">
    <source>
        <dbReference type="ARBA" id="ARBA00022737"/>
    </source>
</evidence>
<dbReference type="GO" id="GO:0051015">
    <property type="term" value="F:actin filament binding"/>
    <property type="evidence" value="ECO:0007669"/>
    <property type="project" value="InterPro"/>
</dbReference>
<dbReference type="GO" id="GO:0051017">
    <property type="term" value="P:actin filament bundle assembly"/>
    <property type="evidence" value="ECO:0007669"/>
    <property type="project" value="InterPro"/>
</dbReference>
<dbReference type="InterPro" id="IPR036872">
    <property type="entry name" value="CH_dom_sf"/>
</dbReference>
<dbReference type="WBParaSite" id="HDID_0000658701-mRNA-1">
    <property type="protein sequence ID" value="HDID_0000658701-mRNA-1"/>
    <property type="gene ID" value="HDID_0000658701"/>
</dbReference>
<keyword evidence="1" id="KW-0677">Repeat</keyword>
<proteinExistence type="predicted"/>
<reference evidence="3 4" key="2">
    <citation type="submission" date="2018-11" db="EMBL/GenBank/DDBJ databases">
        <authorList>
            <consortium name="Pathogen Informatics"/>
        </authorList>
    </citation>
    <scope>NUCLEOTIDE SEQUENCE [LARGE SCALE GENOMIC DNA]</scope>
</reference>
<dbReference type="EMBL" id="UYSG01006164">
    <property type="protein sequence ID" value="VDL58903.1"/>
    <property type="molecule type" value="Genomic_DNA"/>
</dbReference>
<evidence type="ECO:0000313" key="4">
    <source>
        <dbReference type="Proteomes" id="UP000274504"/>
    </source>
</evidence>
<dbReference type="GO" id="GO:0051639">
    <property type="term" value="P:actin filament network formation"/>
    <property type="evidence" value="ECO:0007669"/>
    <property type="project" value="TreeGrafter"/>
</dbReference>
<keyword evidence="2" id="KW-0009">Actin-binding</keyword>
<evidence type="ECO:0000313" key="3">
    <source>
        <dbReference type="EMBL" id="VDL58903.1"/>
    </source>
</evidence>
<dbReference type="Proteomes" id="UP000274504">
    <property type="component" value="Unassembled WGS sequence"/>
</dbReference>
<dbReference type="GO" id="GO:0005737">
    <property type="term" value="C:cytoplasm"/>
    <property type="evidence" value="ECO:0007669"/>
    <property type="project" value="TreeGrafter"/>
</dbReference>
<dbReference type="STRING" id="6216.A0A0R3SNS2"/>
<reference evidence="5" key="1">
    <citation type="submission" date="2017-02" db="UniProtKB">
        <authorList>
            <consortium name="WormBaseParasite"/>
        </authorList>
    </citation>
    <scope>IDENTIFICATION</scope>
</reference>
<dbReference type="OrthoDB" id="6282466at2759"/>
<dbReference type="GO" id="GO:0005884">
    <property type="term" value="C:actin filament"/>
    <property type="evidence" value="ECO:0007669"/>
    <property type="project" value="TreeGrafter"/>
</dbReference>
<dbReference type="Gene3D" id="1.10.418.10">
    <property type="entry name" value="Calponin-like domain"/>
    <property type="match status" value="1"/>
</dbReference>
<dbReference type="PANTHER" id="PTHR19961">
    <property type="entry name" value="FIMBRIN/PLASTIN"/>
    <property type="match status" value="1"/>
</dbReference>
<dbReference type="PANTHER" id="PTHR19961:SF18">
    <property type="entry name" value="FI19014P1"/>
    <property type="match status" value="1"/>
</dbReference>
<protein>
    <submittedName>
        <fullName evidence="5">Calponin-homology (CH) domain-containing protein</fullName>
    </submittedName>
</protein>
<evidence type="ECO:0000313" key="5">
    <source>
        <dbReference type="WBParaSite" id="HDID_0000658701-mRNA-1"/>
    </source>
</evidence>
<dbReference type="InterPro" id="IPR039959">
    <property type="entry name" value="Fimbrin/Plastin"/>
</dbReference>
<gene>
    <name evidence="3" type="ORF">HDID_LOCUS6585</name>
</gene>
<dbReference type="GO" id="GO:0032432">
    <property type="term" value="C:actin filament bundle"/>
    <property type="evidence" value="ECO:0007669"/>
    <property type="project" value="TreeGrafter"/>
</dbReference>
<organism evidence="5">
    <name type="scientific">Hymenolepis diminuta</name>
    <name type="common">Rat tapeworm</name>
    <dbReference type="NCBI Taxonomy" id="6216"/>
    <lineage>
        <taxon>Eukaryota</taxon>
        <taxon>Metazoa</taxon>
        <taxon>Spiralia</taxon>
        <taxon>Lophotrochozoa</taxon>
        <taxon>Platyhelminthes</taxon>
        <taxon>Cestoda</taxon>
        <taxon>Eucestoda</taxon>
        <taxon>Cyclophyllidea</taxon>
        <taxon>Hymenolepididae</taxon>
        <taxon>Hymenolepis</taxon>
    </lineage>
</organism>
<dbReference type="SUPFAM" id="SSF47576">
    <property type="entry name" value="Calponin-homology domain, CH-domain"/>
    <property type="match status" value="1"/>
</dbReference>
<evidence type="ECO:0000256" key="2">
    <source>
        <dbReference type="ARBA" id="ARBA00023203"/>
    </source>
</evidence>